<protein>
    <submittedName>
        <fullName evidence="3">Uncharacterized protein</fullName>
    </submittedName>
</protein>
<comment type="caution">
    <text evidence="3">The sequence shown here is derived from an EMBL/GenBank/DDBJ whole genome shotgun (WGS) entry which is preliminary data.</text>
</comment>
<evidence type="ECO:0000313" key="3">
    <source>
        <dbReference type="EMBL" id="KAF1845882.1"/>
    </source>
</evidence>
<name>A0A9P4GHS3_9PLEO</name>
<dbReference type="AlphaFoldDB" id="A0A9P4GHS3"/>
<feature type="region of interest" description="Disordered" evidence="1">
    <location>
        <begin position="262"/>
        <end position="311"/>
    </location>
</feature>
<reference evidence="3" key="1">
    <citation type="submission" date="2020-01" db="EMBL/GenBank/DDBJ databases">
        <authorList>
            <consortium name="DOE Joint Genome Institute"/>
            <person name="Haridas S."/>
            <person name="Albert R."/>
            <person name="Binder M."/>
            <person name="Bloem J."/>
            <person name="Labutti K."/>
            <person name="Salamov A."/>
            <person name="Andreopoulos B."/>
            <person name="Baker S.E."/>
            <person name="Barry K."/>
            <person name="Bills G."/>
            <person name="Bluhm B.H."/>
            <person name="Cannon C."/>
            <person name="Castanera R."/>
            <person name="Culley D.E."/>
            <person name="Daum C."/>
            <person name="Ezra D."/>
            <person name="Gonzalez J.B."/>
            <person name="Henrissat B."/>
            <person name="Kuo A."/>
            <person name="Liang C."/>
            <person name="Lipzen A."/>
            <person name="Lutzoni F."/>
            <person name="Magnuson J."/>
            <person name="Mondo S."/>
            <person name="Nolan M."/>
            <person name="Ohm R."/>
            <person name="Pangilinan J."/>
            <person name="Park H.-J."/>
            <person name="Ramirez L."/>
            <person name="Alfaro M."/>
            <person name="Sun H."/>
            <person name="Tritt A."/>
            <person name="Yoshinaga Y."/>
            <person name="Zwiers L.-H."/>
            <person name="Turgeon B.G."/>
            <person name="Goodwin S.B."/>
            <person name="Spatafora J.W."/>
            <person name="Crous P.W."/>
            <person name="Grigoriev I.V."/>
        </authorList>
    </citation>
    <scope>NUCLEOTIDE SEQUENCE</scope>
    <source>
        <strain evidence="3">CBS 394.84</strain>
    </source>
</reference>
<dbReference type="Proteomes" id="UP000800039">
    <property type="component" value="Unassembled WGS sequence"/>
</dbReference>
<feature type="compositionally biased region" description="Basic and acidic residues" evidence="1">
    <location>
        <begin position="347"/>
        <end position="359"/>
    </location>
</feature>
<feature type="region of interest" description="Disordered" evidence="1">
    <location>
        <begin position="18"/>
        <end position="38"/>
    </location>
</feature>
<evidence type="ECO:0000256" key="1">
    <source>
        <dbReference type="SAM" id="MobiDB-lite"/>
    </source>
</evidence>
<evidence type="ECO:0000256" key="2">
    <source>
        <dbReference type="SAM" id="SignalP"/>
    </source>
</evidence>
<dbReference type="OrthoDB" id="3801590at2759"/>
<organism evidence="3 4">
    <name type="scientific">Cucurbitaria berberidis CBS 394.84</name>
    <dbReference type="NCBI Taxonomy" id="1168544"/>
    <lineage>
        <taxon>Eukaryota</taxon>
        <taxon>Fungi</taxon>
        <taxon>Dikarya</taxon>
        <taxon>Ascomycota</taxon>
        <taxon>Pezizomycotina</taxon>
        <taxon>Dothideomycetes</taxon>
        <taxon>Pleosporomycetidae</taxon>
        <taxon>Pleosporales</taxon>
        <taxon>Pleosporineae</taxon>
        <taxon>Cucurbitariaceae</taxon>
        <taxon>Cucurbitaria</taxon>
    </lineage>
</organism>
<dbReference type="RefSeq" id="XP_040788445.1">
    <property type="nucleotide sequence ID" value="XM_040937851.1"/>
</dbReference>
<accession>A0A9P4GHS3</accession>
<dbReference type="GeneID" id="63855101"/>
<feature type="region of interest" description="Disordered" evidence="1">
    <location>
        <begin position="347"/>
        <end position="373"/>
    </location>
</feature>
<keyword evidence="4" id="KW-1185">Reference proteome</keyword>
<proteinExistence type="predicted"/>
<sequence length="373" mass="39475">MLSIIIAAFFAARAVSSTMVPRHDGQNESSPASTSTSTSTKFVYITRYTPIHPKPTTTQRSGLRTRTILVTTTVTGNVTTSSTSKHSAGSGSSSMHQSSNAASWSGIRFSPGWPIPLPSSSIASLTSSAPPRRTAWDDVPIHGPGPHVSSSTGIPKFTFIYSSAVPVPTTNSVVVVQPVRPSQQSSTAIVVQPITPSPQSSTAIVVVPITNMPLGFGSVLPRAMGHLQGDLERQEHNALDGDIANLDSFVSTVAEDSIVTIQTIEPDRSPSSVLEVSRTRSPTSTPTPTSSTRTSNKPSPTSKPPQTTSIKFDPSVYTTIISADSRCPYPYPGIYCGKPETTLVTETKKEKTTTQKDKQPTASSGCPYPGQEC</sequence>
<feature type="region of interest" description="Disordered" evidence="1">
    <location>
        <begin position="78"/>
        <end position="99"/>
    </location>
</feature>
<feature type="compositionally biased region" description="Low complexity" evidence="1">
    <location>
        <begin position="279"/>
        <end position="309"/>
    </location>
</feature>
<dbReference type="EMBL" id="ML976616">
    <property type="protein sequence ID" value="KAF1845882.1"/>
    <property type="molecule type" value="Genomic_DNA"/>
</dbReference>
<feature type="signal peptide" evidence="2">
    <location>
        <begin position="1"/>
        <end position="17"/>
    </location>
</feature>
<feature type="compositionally biased region" description="Polar residues" evidence="1">
    <location>
        <begin position="262"/>
        <end position="274"/>
    </location>
</feature>
<evidence type="ECO:0000313" key="4">
    <source>
        <dbReference type="Proteomes" id="UP000800039"/>
    </source>
</evidence>
<keyword evidence="2" id="KW-0732">Signal</keyword>
<feature type="compositionally biased region" description="Low complexity" evidence="1">
    <location>
        <begin position="29"/>
        <end position="38"/>
    </location>
</feature>
<gene>
    <name evidence="3" type="ORF">K460DRAFT_417073</name>
</gene>
<feature type="chain" id="PRO_5040426633" evidence="2">
    <location>
        <begin position="18"/>
        <end position="373"/>
    </location>
</feature>